<dbReference type="Proteomes" id="UP000479190">
    <property type="component" value="Unassembled WGS sequence"/>
</dbReference>
<feature type="compositionally biased region" description="Low complexity" evidence="1">
    <location>
        <begin position="17"/>
        <end position="30"/>
    </location>
</feature>
<evidence type="ECO:0000256" key="1">
    <source>
        <dbReference type="SAM" id="MobiDB-lite"/>
    </source>
</evidence>
<dbReference type="PROSITE" id="PS50878">
    <property type="entry name" value="RT_POL"/>
    <property type="match status" value="1"/>
</dbReference>
<evidence type="ECO:0000313" key="4">
    <source>
        <dbReference type="Proteomes" id="UP000479190"/>
    </source>
</evidence>
<gene>
    <name evidence="3" type="ORF">TBRA_LOCUS2528</name>
</gene>
<dbReference type="InterPro" id="IPR000477">
    <property type="entry name" value="RT_dom"/>
</dbReference>
<feature type="compositionally biased region" description="Basic residues" evidence="1">
    <location>
        <begin position="63"/>
        <end position="73"/>
    </location>
</feature>
<dbReference type="Gene3D" id="3.60.10.10">
    <property type="entry name" value="Endonuclease/exonuclease/phosphatase"/>
    <property type="match status" value="1"/>
</dbReference>
<evidence type="ECO:0000259" key="2">
    <source>
        <dbReference type="PROSITE" id="PS50878"/>
    </source>
</evidence>
<dbReference type="PANTHER" id="PTHR19446">
    <property type="entry name" value="REVERSE TRANSCRIPTASES"/>
    <property type="match status" value="1"/>
</dbReference>
<dbReference type="InterPro" id="IPR043502">
    <property type="entry name" value="DNA/RNA_pol_sf"/>
</dbReference>
<dbReference type="InterPro" id="IPR036691">
    <property type="entry name" value="Endo/exonu/phosph_ase_sf"/>
</dbReference>
<reference evidence="3 4" key="1">
    <citation type="submission" date="2020-02" db="EMBL/GenBank/DDBJ databases">
        <authorList>
            <person name="Ferguson B K."/>
        </authorList>
    </citation>
    <scope>NUCLEOTIDE SEQUENCE [LARGE SCALE GENOMIC DNA]</scope>
</reference>
<name>A0A6H5I6I6_9HYME</name>
<dbReference type="GO" id="GO:0003824">
    <property type="term" value="F:catalytic activity"/>
    <property type="evidence" value="ECO:0007669"/>
    <property type="project" value="InterPro"/>
</dbReference>
<dbReference type="InterPro" id="IPR005135">
    <property type="entry name" value="Endo/exonuclease/phosphatase"/>
</dbReference>
<feature type="region of interest" description="Disordered" evidence="1">
    <location>
        <begin position="208"/>
        <end position="256"/>
    </location>
</feature>
<proteinExistence type="predicted"/>
<feature type="compositionally biased region" description="Low complexity" evidence="1">
    <location>
        <begin position="215"/>
        <end position="230"/>
    </location>
</feature>
<feature type="region of interest" description="Disordered" evidence="1">
    <location>
        <begin position="1"/>
        <end position="86"/>
    </location>
</feature>
<dbReference type="SUPFAM" id="SSF56219">
    <property type="entry name" value="DNase I-like"/>
    <property type="match status" value="1"/>
</dbReference>
<feature type="domain" description="Reverse transcriptase" evidence="2">
    <location>
        <begin position="675"/>
        <end position="903"/>
    </location>
</feature>
<dbReference type="SUPFAM" id="SSF56672">
    <property type="entry name" value="DNA/RNA polymerases"/>
    <property type="match status" value="1"/>
</dbReference>
<dbReference type="EMBL" id="CADCXV010000498">
    <property type="protein sequence ID" value="CAB0030530.1"/>
    <property type="molecule type" value="Genomic_DNA"/>
</dbReference>
<dbReference type="Pfam" id="PF00078">
    <property type="entry name" value="RVT_1"/>
    <property type="match status" value="1"/>
</dbReference>
<sequence length="1190" mass="132347">MFSSCNGEGSRERQDCAAGGSARGAQSRPRSFAEVAQRKVVHKERPKTVTTAQAAGQLPPKPKPTRARKRSPKRERFVANGQSHQCPRVRTGEELKAELFKAVDPVKANIGFDAFVKAKDSVIVEVRSKADLDRLLGSKGIKENGLEVVERVCVPHMGRGSLSSMYRILSRRTRCSGLWRIKTVDVLGTVRRPEIRALVKFNSNGGQRKQAKILQSPRGGSCGSRGPCQSQEESRQRARTRPGSDMSAISSGGPAYEKSEMASLRIAQVNLGRSRNASDELVVSAVDEGIDVLLIAEPYTHGGRVCALGSFSCVVITGQKGDETPWAAVVVLSPNITATHLRQYSSAHCVCVELSGAFGSVVVISQYHQFSHEPEVHIDYLDHLLSRLRSRRVIIGMDLNGTSPQWSSRVQVADERGLLLEEVIHRHGLAAVYRPGHPSTLVRGDKDVDVTLVTSELEARVCDWTVREGWTTADHRPITYCLREQVASGVPRTPRYNVRRANWERYGREVSRLLEEVSCTDPATPREVDALAQSLSGVLLTAAETAIPRKKFFPRSVPWWNAELTRLKREFNRARRRYQGERDPQSRVELRARSNLLRRRYTRVCWVARNASWQSFVTTNTGGDLYGFIYKMTSEKMAPKSAVNSLMVGDSSTTGWTETATALLDGFFADPATPDRVVPSSGAADTALWSVLEVLKAVLERLIRWRLLPVISSEDHASSRQFGFRAGRSTADAIGLARSIVSGCGKPLAFGILFDITGALDNLRWHSVMEELATRSCPGNIWQLVRDYLDGRTVSLTSDGSRVTRVVKKGAPQGSILGPDMWNMCMDPVLREVQERGGEIVAYADDLLLLVPGDSRTDCEVRAQSITDVIAGWARRLSLEISRSKTEMILLKNNATGARGIAALLVRGGRDGQARSPRMRETRGPERRSQRVYGACRYSVASGPLCSCGDERGVRGFSGDVPSSLTRKEKTRCGGTRPRYTESLLESKTSIRATITDHAEDVNKIADAISGSIVKACNDAIPTSTGKYKQQAWWTSSLKNAKKKVERLRSLYVASMTEGRSAFSIEQSKRRYQTQRKLYQKEIRATKKESWEKFVTKTSRENVWGLPYKIAAGKVKQRKPLSSLRKQDGSMTKSWAETAKMLLDTLVSRRFTKDVATDFKYTQKRLRNFISDHLSSFQMTKRLISCSEWI</sequence>
<evidence type="ECO:0000313" key="3">
    <source>
        <dbReference type="EMBL" id="CAB0030530.1"/>
    </source>
</evidence>
<dbReference type="CDD" id="cd01650">
    <property type="entry name" value="RT_nLTR_like"/>
    <property type="match status" value="1"/>
</dbReference>
<organism evidence="3 4">
    <name type="scientific">Trichogramma brassicae</name>
    <dbReference type="NCBI Taxonomy" id="86971"/>
    <lineage>
        <taxon>Eukaryota</taxon>
        <taxon>Metazoa</taxon>
        <taxon>Ecdysozoa</taxon>
        <taxon>Arthropoda</taxon>
        <taxon>Hexapoda</taxon>
        <taxon>Insecta</taxon>
        <taxon>Pterygota</taxon>
        <taxon>Neoptera</taxon>
        <taxon>Endopterygota</taxon>
        <taxon>Hymenoptera</taxon>
        <taxon>Apocrita</taxon>
        <taxon>Proctotrupomorpha</taxon>
        <taxon>Chalcidoidea</taxon>
        <taxon>Trichogrammatidae</taxon>
        <taxon>Trichogramma</taxon>
    </lineage>
</organism>
<keyword evidence="4" id="KW-1185">Reference proteome</keyword>
<dbReference type="OrthoDB" id="7700944at2759"/>
<accession>A0A6H5I6I6</accession>
<dbReference type="AlphaFoldDB" id="A0A6H5I6I6"/>
<feature type="non-terminal residue" evidence="3">
    <location>
        <position position="1190"/>
    </location>
</feature>
<dbReference type="GO" id="GO:0071897">
    <property type="term" value="P:DNA biosynthetic process"/>
    <property type="evidence" value="ECO:0007669"/>
    <property type="project" value="UniProtKB-ARBA"/>
</dbReference>
<protein>
    <recommendedName>
        <fullName evidence="2">Reverse transcriptase domain-containing protein</fullName>
    </recommendedName>
</protein>
<dbReference type="Pfam" id="PF14529">
    <property type="entry name" value="Exo_endo_phos_2"/>
    <property type="match status" value="1"/>
</dbReference>